<dbReference type="RefSeq" id="WP_108893083.1">
    <property type="nucleotide sequence ID" value="NZ_ONZF01000002.1"/>
</dbReference>
<feature type="transmembrane region" description="Helical" evidence="1">
    <location>
        <begin position="72"/>
        <end position="91"/>
    </location>
</feature>
<reference evidence="3" key="1">
    <citation type="submission" date="2018-03" db="EMBL/GenBank/DDBJ databases">
        <authorList>
            <person name="Rodrigo-Torres L."/>
            <person name="Arahal R. D."/>
            <person name="Lucena T."/>
        </authorList>
    </citation>
    <scope>NUCLEOTIDE SEQUENCE [LARGE SCALE GENOMIC DNA]</scope>
    <source>
        <strain evidence="3">CECT 8504</strain>
    </source>
</reference>
<organism evidence="2 3">
    <name type="scientific">Palleronia abyssalis</name>
    <dbReference type="NCBI Taxonomy" id="1501240"/>
    <lineage>
        <taxon>Bacteria</taxon>
        <taxon>Pseudomonadati</taxon>
        <taxon>Pseudomonadota</taxon>
        <taxon>Alphaproteobacteria</taxon>
        <taxon>Rhodobacterales</taxon>
        <taxon>Roseobacteraceae</taxon>
        <taxon>Palleronia</taxon>
    </lineage>
</organism>
<dbReference type="EMBL" id="ONZF01000002">
    <property type="protein sequence ID" value="SPJ23227.1"/>
    <property type="molecule type" value="Genomic_DNA"/>
</dbReference>
<feature type="transmembrane region" description="Helical" evidence="1">
    <location>
        <begin position="111"/>
        <end position="137"/>
    </location>
</feature>
<sequence>MFEARRNKTWIGSAGRVLELIFHNTVRSVRKTHANAFMAIAMNVLQTVIFVATFYILFTVLNMRGSAIRGDFILYIMSGIFFYLTHVRTVSGVFGTEGPSSPMMLHAPMTTFVAIASNALSALYVQVLSVVLVLYFYHVLFGPITIHQWAPAFGMLLLAWFAGVAVGTLFLAVKPWFPSGAQTGQMIYTRASMIASGKMFVANQLPRKMIDWFDWNPLFHIIDQTRGFVFINYFPHHSSVTYPLYVSLAVLMIGLMAEFYTRQNASLSWDARR</sequence>
<keyword evidence="3" id="KW-1185">Reference proteome</keyword>
<keyword evidence="1" id="KW-1133">Transmembrane helix</keyword>
<evidence type="ECO:0000256" key="1">
    <source>
        <dbReference type="SAM" id="Phobius"/>
    </source>
</evidence>
<dbReference type="OrthoDB" id="7835223at2"/>
<dbReference type="Proteomes" id="UP000244912">
    <property type="component" value="Unassembled WGS sequence"/>
</dbReference>
<dbReference type="AlphaFoldDB" id="A0A2R8BSR4"/>
<evidence type="ECO:0000313" key="3">
    <source>
        <dbReference type="Proteomes" id="UP000244912"/>
    </source>
</evidence>
<evidence type="ECO:0000313" key="2">
    <source>
        <dbReference type="EMBL" id="SPJ23227.1"/>
    </source>
</evidence>
<proteinExistence type="predicted"/>
<keyword evidence="1" id="KW-0812">Transmembrane</keyword>
<gene>
    <name evidence="2" type="ORF">PAA8504_01033</name>
</gene>
<protein>
    <submittedName>
        <fullName evidence="2">Uncharacterized protein</fullName>
    </submittedName>
</protein>
<feature type="transmembrane region" description="Helical" evidence="1">
    <location>
        <begin position="149"/>
        <end position="173"/>
    </location>
</feature>
<accession>A0A2R8BSR4</accession>
<feature type="transmembrane region" description="Helical" evidence="1">
    <location>
        <begin position="242"/>
        <end position="260"/>
    </location>
</feature>
<name>A0A2R8BSR4_9RHOB</name>
<feature type="transmembrane region" description="Helical" evidence="1">
    <location>
        <begin position="36"/>
        <end position="60"/>
    </location>
</feature>
<keyword evidence="1" id="KW-0472">Membrane</keyword>